<dbReference type="InterPro" id="IPR017892">
    <property type="entry name" value="Pkinase_C"/>
</dbReference>
<proteinExistence type="predicted"/>
<dbReference type="Pfam" id="PF00433">
    <property type="entry name" value="Pkinase_C"/>
    <property type="match status" value="1"/>
</dbReference>
<dbReference type="InterPro" id="IPR011009">
    <property type="entry name" value="Kinase-like_dom_sf"/>
</dbReference>
<dbReference type="InterPro" id="IPR053793">
    <property type="entry name" value="PB1-like"/>
</dbReference>
<dbReference type="Gene3D" id="1.10.510.10">
    <property type="entry name" value="Transferase(Phosphotransferase) domain 1"/>
    <property type="match status" value="1"/>
</dbReference>
<dbReference type="PANTHER" id="PTHR24351">
    <property type="entry name" value="RIBOSOMAL PROTEIN S6 KINASE"/>
    <property type="match status" value="1"/>
</dbReference>
<dbReference type="InterPro" id="IPR000961">
    <property type="entry name" value="AGC-kinase_C"/>
</dbReference>
<dbReference type="PROSITE" id="PS51285">
    <property type="entry name" value="AGC_KINASE_CTER"/>
    <property type="match status" value="1"/>
</dbReference>
<dbReference type="CDD" id="cd06404">
    <property type="entry name" value="PB1_aPKC"/>
    <property type="match status" value="1"/>
</dbReference>
<dbReference type="EMBL" id="CP111020">
    <property type="protein sequence ID" value="WAR13982.1"/>
    <property type="molecule type" value="Genomic_DNA"/>
</dbReference>
<keyword evidence="5" id="KW-0067">ATP-binding</keyword>
<protein>
    <submittedName>
        <fullName evidence="10">KPCI-like protein</fullName>
    </submittedName>
</protein>
<gene>
    <name evidence="10" type="ORF">MAR_004087</name>
</gene>
<evidence type="ECO:0000256" key="1">
    <source>
        <dbReference type="ARBA" id="ARBA00022527"/>
    </source>
</evidence>
<keyword evidence="7" id="KW-1133">Transmembrane helix</keyword>
<feature type="transmembrane region" description="Helical" evidence="7">
    <location>
        <begin position="48"/>
        <end position="68"/>
    </location>
</feature>
<dbReference type="SMART" id="SM00133">
    <property type="entry name" value="S_TK_X"/>
    <property type="match status" value="1"/>
</dbReference>
<evidence type="ECO:0000256" key="5">
    <source>
        <dbReference type="ARBA" id="ARBA00022840"/>
    </source>
</evidence>
<feature type="transmembrane region" description="Helical" evidence="7">
    <location>
        <begin position="153"/>
        <end position="174"/>
    </location>
</feature>
<dbReference type="InterPro" id="IPR000270">
    <property type="entry name" value="PB1_dom"/>
</dbReference>
<reference evidence="10" key="1">
    <citation type="submission" date="2022-11" db="EMBL/GenBank/DDBJ databases">
        <title>Centuries of genome instability and evolution in soft-shell clam transmissible cancer (bioRxiv).</title>
        <authorList>
            <person name="Hart S.F.M."/>
            <person name="Yonemitsu M.A."/>
            <person name="Giersch R.M."/>
            <person name="Beal B.F."/>
            <person name="Arriagada G."/>
            <person name="Davis B.W."/>
            <person name="Ostrander E.A."/>
            <person name="Goff S.P."/>
            <person name="Metzger M.J."/>
        </authorList>
    </citation>
    <scope>NUCLEOTIDE SEQUENCE</scope>
    <source>
        <strain evidence="10">MELC-2E11</strain>
        <tissue evidence="10">Siphon/mantle</tissue>
    </source>
</reference>
<evidence type="ECO:0000256" key="7">
    <source>
        <dbReference type="SAM" id="Phobius"/>
    </source>
</evidence>
<evidence type="ECO:0000313" key="11">
    <source>
        <dbReference type="Proteomes" id="UP001164746"/>
    </source>
</evidence>
<feature type="transmembrane region" description="Helical" evidence="7">
    <location>
        <begin position="88"/>
        <end position="105"/>
    </location>
</feature>
<feature type="domain" description="PB1" evidence="9">
    <location>
        <begin position="245"/>
        <end position="328"/>
    </location>
</feature>
<accession>A0ABY7EXI6</accession>
<dbReference type="Gene3D" id="3.10.20.90">
    <property type="entry name" value="Phosphatidylinositol 3-kinase Catalytic Subunit, Chain A, domain 1"/>
    <property type="match status" value="1"/>
</dbReference>
<keyword evidence="2" id="KW-0808">Transferase</keyword>
<dbReference type="Proteomes" id="UP001164746">
    <property type="component" value="Chromosome 9"/>
</dbReference>
<keyword evidence="1" id="KW-0723">Serine/threonine-protein kinase</keyword>
<evidence type="ECO:0000256" key="3">
    <source>
        <dbReference type="ARBA" id="ARBA00022741"/>
    </source>
</evidence>
<evidence type="ECO:0000256" key="2">
    <source>
        <dbReference type="ARBA" id="ARBA00022679"/>
    </source>
</evidence>
<dbReference type="Gene3D" id="3.30.200.20">
    <property type="entry name" value="Phosphorylase Kinase, domain 1"/>
    <property type="match status" value="1"/>
</dbReference>
<evidence type="ECO:0000259" key="9">
    <source>
        <dbReference type="PROSITE" id="PS51745"/>
    </source>
</evidence>
<dbReference type="SMART" id="SM00666">
    <property type="entry name" value="PB1"/>
    <property type="match status" value="1"/>
</dbReference>
<sequence>MGRRNNSYIRPTTEMELEKECSFEPRQINIIDSLPCCHRIKYKLGFKIALYLILVSTDLIDLVSDWLLFRDVISTEEGLVFGPVEDTLKYLLLAFSIIGTFTYIFEISNYGWEIFRSNPWVDVDLLMAIIIWIEDVPQITINVLIVACREEAISYFQLVKASIIIIGAVIRVLISLIPILPRRSSWFQSGGRQFYKINKIRKSGTDQTIRIFVNKNENSTDFSVKPSCIHVIKAKMPIQHYDDSDIRMRVGYNGDILITSVSHEITYPDFCAEVKDICKFDDQQPFTVKWVDEDGDPCTISSQIELNEAIRLYELNKDSEINMHVFPNVPREPGLPCIGEDKNMYRRGARRWRKLYRVNGHLFQAKRFSRQMPSREPSGEAPPPYIDRNQGQGQALGEPNGEARNTTQIDIGKEDIDWVQTEKHVFETATNYPFLEGLWPGDSTSTFCGTPNYIAPEILRGEDYGRSRKISGPEISRTLFVGHLIILHPRFYVGKIILEKTIRIPRSLSVKAASVLKGFLNKNQKERLGCHAQSGFADIQSHAFFRTIDWEMLQNKQIAPPYRPSLKGERDLEHFDPAFTNEPVQLTPDDPKIIEKIDQSEFDGFEYVNPLLMSMEDCV</sequence>
<evidence type="ECO:0000256" key="6">
    <source>
        <dbReference type="SAM" id="MobiDB-lite"/>
    </source>
</evidence>
<keyword evidence="3" id="KW-0547">Nucleotide-binding</keyword>
<keyword evidence="11" id="KW-1185">Reference proteome</keyword>
<organism evidence="10 11">
    <name type="scientific">Mya arenaria</name>
    <name type="common">Soft-shell clam</name>
    <dbReference type="NCBI Taxonomy" id="6604"/>
    <lineage>
        <taxon>Eukaryota</taxon>
        <taxon>Metazoa</taxon>
        <taxon>Spiralia</taxon>
        <taxon>Lophotrochozoa</taxon>
        <taxon>Mollusca</taxon>
        <taxon>Bivalvia</taxon>
        <taxon>Autobranchia</taxon>
        <taxon>Heteroconchia</taxon>
        <taxon>Euheterodonta</taxon>
        <taxon>Imparidentia</taxon>
        <taxon>Neoheterodontei</taxon>
        <taxon>Myida</taxon>
        <taxon>Myoidea</taxon>
        <taxon>Myidae</taxon>
        <taxon>Mya</taxon>
    </lineage>
</organism>
<evidence type="ECO:0000313" key="10">
    <source>
        <dbReference type="EMBL" id="WAR13982.1"/>
    </source>
</evidence>
<keyword evidence="7" id="KW-0812">Transmembrane</keyword>
<name>A0ABY7EXI6_MYAAR</name>
<keyword evidence="4" id="KW-0418">Kinase</keyword>
<dbReference type="SUPFAM" id="SSF56112">
    <property type="entry name" value="Protein kinase-like (PK-like)"/>
    <property type="match status" value="1"/>
</dbReference>
<dbReference type="InterPro" id="IPR034877">
    <property type="entry name" value="PB1_aPKC"/>
</dbReference>
<feature type="domain" description="AGC-kinase C-terminal" evidence="8">
    <location>
        <begin position="546"/>
        <end position="617"/>
    </location>
</feature>
<dbReference type="PROSITE" id="PS51745">
    <property type="entry name" value="PB1"/>
    <property type="match status" value="1"/>
</dbReference>
<dbReference type="Pfam" id="PF00564">
    <property type="entry name" value="PB1"/>
    <property type="match status" value="1"/>
</dbReference>
<dbReference type="SUPFAM" id="SSF54277">
    <property type="entry name" value="CAD &amp; PB1 domains"/>
    <property type="match status" value="1"/>
</dbReference>
<evidence type="ECO:0000256" key="4">
    <source>
        <dbReference type="ARBA" id="ARBA00022777"/>
    </source>
</evidence>
<keyword evidence="7" id="KW-0472">Membrane</keyword>
<feature type="region of interest" description="Disordered" evidence="6">
    <location>
        <begin position="370"/>
        <end position="405"/>
    </location>
</feature>
<evidence type="ECO:0000259" key="8">
    <source>
        <dbReference type="PROSITE" id="PS51285"/>
    </source>
</evidence>